<protein>
    <submittedName>
        <fullName evidence="2">CRISPR locus-related DNA-binding protein</fullName>
    </submittedName>
</protein>
<dbReference type="AlphaFoldDB" id="D3RZU6"/>
<sequence>MATALIATLGFDEKFCYRAMVRNGIKSGDRVILITAGAVEKVVRAYEHVRNFAETSYDGVFVELVEVDPKNFVSGVSKILRILKELENYDLIVNLSGGMRVISLMVYTALAFSGKSARVEIELEDFSGVVEVEGEIFKLLEVKSKLSDEKVKLLKIVENEEMEAMKLAEIIGKDVTTVRRHIYELERLGLIEVVSRKPLKVRAKKVVELL</sequence>
<evidence type="ECO:0000313" key="3">
    <source>
        <dbReference type="Proteomes" id="UP000002613"/>
    </source>
</evidence>
<dbReference type="KEGG" id="fpl:Ferp_1868"/>
<feature type="domain" description="Csa3 N-terminal" evidence="1">
    <location>
        <begin position="4"/>
        <end position="122"/>
    </location>
</feature>
<dbReference type="GO" id="GO:0003677">
    <property type="term" value="F:DNA binding"/>
    <property type="evidence" value="ECO:0007669"/>
    <property type="project" value="UniProtKB-KW"/>
</dbReference>
<evidence type="ECO:0000259" key="1">
    <source>
        <dbReference type="Pfam" id="PF22662"/>
    </source>
</evidence>
<dbReference type="InterPro" id="IPR036388">
    <property type="entry name" value="WH-like_DNA-bd_sf"/>
</dbReference>
<proteinExistence type="predicted"/>
<dbReference type="InterPro" id="IPR036390">
    <property type="entry name" value="WH_DNA-bd_sf"/>
</dbReference>
<dbReference type="Gene3D" id="1.10.10.10">
    <property type="entry name" value="Winged helix-like DNA-binding domain superfamily/Winged helix DNA-binding domain"/>
    <property type="match status" value="1"/>
</dbReference>
<dbReference type="NCBIfam" id="TIGR01884">
    <property type="entry name" value="cas_HTH"/>
    <property type="match status" value="1"/>
</dbReference>
<dbReference type="HOGENOM" id="CLU_107894_2_0_2"/>
<dbReference type="OrthoDB" id="46231at2157"/>
<reference evidence="3" key="1">
    <citation type="submission" date="2010-02" db="EMBL/GenBank/DDBJ databases">
        <title>Complete sequence of Ferroglobus placidus DSM 10642.</title>
        <authorList>
            <consortium name="US DOE Joint Genome Institute"/>
            <person name="Lucas S."/>
            <person name="Copeland A."/>
            <person name="Lapidus A."/>
            <person name="Cheng J.-F."/>
            <person name="Bruce D."/>
            <person name="Goodwin L."/>
            <person name="Pitluck S."/>
            <person name="Saunders E."/>
            <person name="Brettin T."/>
            <person name="Detter J.C."/>
            <person name="Han C."/>
            <person name="Tapia R."/>
            <person name="Larimer F."/>
            <person name="Land M."/>
            <person name="Hauser L."/>
            <person name="Kyrpides N."/>
            <person name="Ivanova N."/>
            <person name="Holmes D."/>
            <person name="Lovley D."/>
            <person name="Kyrpides N."/>
            <person name="Anderson I.J."/>
            <person name="Woyke T."/>
        </authorList>
    </citation>
    <scope>NUCLEOTIDE SEQUENCE [LARGE SCALE GENOMIC DNA]</scope>
    <source>
        <strain evidence="3">DSM 10642 / AEDII12DO</strain>
    </source>
</reference>
<dbReference type="InterPro" id="IPR054588">
    <property type="entry name" value="Csa3_N"/>
</dbReference>
<accession>D3RZU6</accession>
<keyword evidence="3" id="KW-1185">Reference proteome</keyword>
<dbReference type="Gene3D" id="3.40.50.11700">
    <property type="match status" value="1"/>
</dbReference>
<reference evidence="2 3" key="2">
    <citation type="journal article" date="2011" name="Stand. Genomic Sci.">
        <title>Complete genome sequence of Ferroglobus placidus AEDII12DO.</title>
        <authorList>
            <person name="Anderson I."/>
            <person name="Risso C."/>
            <person name="Holmes D."/>
            <person name="Lucas S."/>
            <person name="Copeland A."/>
            <person name="Lapidus A."/>
            <person name="Cheng J.F."/>
            <person name="Bruce D."/>
            <person name="Goodwin L."/>
            <person name="Pitluck S."/>
            <person name="Saunders E."/>
            <person name="Brettin T."/>
            <person name="Detter J.C."/>
            <person name="Han C."/>
            <person name="Tapia R."/>
            <person name="Larimer F."/>
            <person name="Land M."/>
            <person name="Hauser L."/>
            <person name="Woyke T."/>
            <person name="Lovley D."/>
            <person name="Kyrpides N."/>
            <person name="Ivanova N."/>
        </authorList>
    </citation>
    <scope>NUCLEOTIDE SEQUENCE [LARGE SCALE GENOMIC DNA]</scope>
    <source>
        <strain evidence="3">DSM 10642 / AEDII12DO</strain>
    </source>
</reference>
<gene>
    <name evidence="2" type="ordered locus">Ferp_1868</name>
</gene>
<keyword evidence="2" id="KW-0238">DNA-binding</keyword>
<dbReference type="InterPro" id="IPR010163">
    <property type="entry name" value="Csa3"/>
</dbReference>
<dbReference type="STRING" id="589924.Ferp_1868"/>
<dbReference type="eggNOG" id="arCOG01446">
    <property type="taxonomic scope" value="Archaea"/>
</dbReference>
<dbReference type="SUPFAM" id="SSF46785">
    <property type="entry name" value="Winged helix' DNA-binding domain"/>
    <property type="match status" value="1"/>
</dbReference>
<dbReference type="EMBL" id="CP001899">
    <property type="protein sequence ID" value="ADC66009.1"/>
    <property type="molecule type" value="Genomic_DNA"/>
</dbReference>
<dbReference type="Pfam" id="PF25212">
    <property type="entry name" value="HVO_A0114"/>
    <property type="match status" value="1"/>
</dbReference>
<dbReference type="GeneID" id="8779397"/>
<dbReference type="PaxDb" id="589924-Ferp_1868"/>
<dbReference type="Proteomes" id="UP000002613">
    <property type="component" value="Chromosome"/>
</dbReference>
<evidence type="ECO:0000313" key="2">
    <source>
        <dbReference type="EMBL" id="ADC66009.1"/>
    </source>
</evidence>
<organism evidence="2 3">
    <name type="scientific">Ferroglobus placidus (strain DSM 10642 / AEDII12DO)</name>
    <dbReference type="NCBI Taxonomy" id="589924"/>
    <lineage>
        <taxon>Archaea</taxon>
        <taxon>Methanobacteriati</taxon>
        <taxon>Methanobacteriota</taxon>
        <taxon>Archaeoglobi</taxon>
        <taxon>Archaeoglobales</taxon>
        <taxon>Archaeoglobaceae</taxon>
        <taxon>Ferroglobus</taxon>
    </lineage>
</organism>
<dbReference type="Pfam" id="PF22662">
    <property type="entry name" value="Csa3_N"/>
    <property type="match status" value="1"/>
</dbReference>
<dbReference type="RefSeq" id="WP_012966348.1">
    <property type="nucleotide sequence ID" value="NC_013849.1"/>
</dbReference>
<name>D3RZU6_FERPA</name>